<dbReference type="Proteomes" id="UP000315017">
    <property type="component" value="Chromosome"/>
</dbReference>
<dbReference type="SUPFAM" id="SSF52317">
    <property type="entry name" value="Class I glutamine amidotransferase-like"/>
    <property type="match status" value="1"/>
</dbReference>
<feature type="domain" description="ThuA-like" evidence="2">
    <location>
        <begin position="87"/>
        <end position="248"/>
    </location>
</feature>
<dbReference type="InterPro" id="IPR029062">
    <property type="entry name" value="Class_I_gatase-like"/>
</dbReference>
<accession>A0A517Y8E9</accession>
<dbReference type="Gene3D" id="3.40.50.880">
    <property type="match status" value="1"/>
</dbReference>
<dbReference type="Pfam" id="PF06283">
    <property type="entry name" value="ThuA"/>
    <property type="match status" value="1"/>
</dbReference>
<evidence type="ECO:0000313" key="3">
    <source>
        <dbReference type="EMBL" id="QDU26510.1"/>
    </source>
</evidence>
<keyword evidence="1" id="KW-0732">Signal</keyword>
<evidence type="ECO:0000256" key="1">
    <source>
        <dbReference type="SAM" id="SignalP"/>
    </source>
</evidence>
<dbReference type="InterPro" id="IPR029010">
    <property type="entry name" value="ThuA-like"/>
</dbReference>
<dbReference type="KEGG" id="aagg:ETAA8_15880"/>
<keyword evidence="4" id="KW-1185">Reference proteome</keyword>
<name>A0A517Y8E9_9BACT</name>
<organism evidence="3 4">
    <name type="scientific">Anatilimnocola aggregata</name>
    <dbReference type="NCBI Taxonomy" id="2528021"/>
    <lineage>
        <taxon>Bacteria</taxon>
        <taxon>Pseudomonadati</taxon>
        <taxon>Planctomycetota</taxon>
        <taxon>Planctomycetia</taxon>
        <taxon>Pirellulales</taxon>
        <taxon>Pirellulaceae</taxon>
        <taxon>Anatilimnocola</taxon>
    </lineage>
</organism>
<sequence precursor="true">MFVRHSLIALSFCLFSFAAIAADKAPQQLLLLSQKPDGHPAATHEYEPGQKVLAKLLRDVPQLEISLVRADGDWTDGPAIIDKADHCVLFVSEGAKWVNNDPARRHAFRRMAERKGGLSVFHWGMGTREAAHIDTFVQLFGACHGGPDRKYKFLETTVTPAADHPATAGLTKPFTIKEEFYYALKRDPGNKDLIPLLTARIDDNDEMVSWAWTRPDGGRSFGFSGLHYHNNWQRPEYQSFLAQGVLWTTQLPQPKSFPATLAVEDLELGK</sequence>
<gene>
    <name evidence="3" type="ORF">ETAA8_15880</name>
</gene>
<evidence type="ECO:0000313" key="4">
    <source>
        <dbReference type="Proteomes" id="UP000315017"/>
    </source>
</evidence>
<feature type="signal peptide" evidence="1">
    <location>
        <begin position="1"/>
        <end position="21"/>
    </location>
</feature>
<proteinExistence type="predicted"/>
<protein>
    <submittedName>
        <fullName evidence="3">Trehalose utilization</fullName>
    </submittedName>
</protein>
<feature type="chain" id="PRO_5021714992" evidence="1">
    <location>
        <begin position="22"/>
        <end position="270"/>
    </location>
</feature>
<dbReference type="EMBL" id="CP036274">
    <property type="protein sequence ID" value="QDU26510.1"/>
    <property type="molecule type" value="Genomic_DNA"/>
</dbReference>
<evidence type="ECO:0000259" key="2">
    <source>
        <dbReference type="Pfam" id="PF06283"/>
    </source>
</evidence>
<reference evidence="3 4" key="1">
    <citation type="submission" date="2019-02" db="EMBL/GenBank/DDBJ databases">
        <title>Deep-cultivation of Planctomycetes and their phenomic and genomic characterization uncovers novel biology.</title>
        <authorList>
            <person name="Wiegand S."/>
            <person name="Jogler M."/>
            <person name="Boedeker C."/>
            <person name="Pinto D."/>
            <person name="Vollmers J."/>
            <person name="Rivas-Marin E."/>
            <person name="Kohn T."/>
            <person name="Peeters S.H."/>
            <person name="Heuer A."/>
            <person name="Rast P."/>
            <person name="Oberbeckmann S."/>
            <person name="Bunk B."/>
            <person name="Jeske O."/>
            <person name="Meyerdierks A."/>
            <person name="Storesund J.E."/>
            <person name="Kallscheuer N."/>
            <person name="Luecker S."/>
            <person name="Lage O.M."/>
            <person name="Pohl T."/>
            <person name="Merkel B.J."/>
            <person name="Hornburger P."/>
            <person name="Mueller R.-W."/>
            <person name="Bruemmer F."/>
            <person name="Labrenz M."/>
            <person name="Spormann A.M."/>
            <person name="Op den Camp H."/>
            <person name="Overmann J."/>
            <person name="Amann R."/>
            <person name="Jetten M.S.M."/>
            <person name="Mascher T."/>
            <person name="Medema M.H."/>
            <person name="Devos D.P."/>
            <person name="Kaster A.-K."/>
            <person name="Ovreas L."/>
            <person name="Rohde M."/>
            <person name="Galperin M.Y."/>
            <person name="Jogler C."/>
        </authorList>
    </citation>
    <scope>NUCLEOTIDE SEQUENCE [LARGE SCALE GENOMIC DNA]</scope>
    <source>
        <strain evidence="3 4">ETA_A8</strain>
    </source>
</reference>
<dbReference type="RefSeq" id="WP_202921645.1">
    <property type="nucleotide sequence ID" value="NZ_CP036274.1"/>
</dbReference>
<dbReference type="AlphaFoldDB" id="A0A517Y8E9"/>